<organism evidence="2 3">
    <name type="scientific">Aspergillus bertholletiae</name>
    <dbReference type="NCBI Taxonomy" id="1226010"/>
    <lineage>
        <taxon>Eukaryota</taxon>
        <taxon>Fungi</taxon>
        <taxon>Dikarya</taxon>
        <taxon>Ascomycota</taxon>
        <taxon>Pezizomycotina</taxon>
        <taxon>Eurotiomycetes</taxon>
        <taxon>Eurotiomycetidae</taxon>
        <taxon>Eurotiales</taxon>
        <taxon>Aspergillaceae</taxon>
        <taxon>Aspergillus</taxon>
        <taxon>Aspergillus subgen. Circumdati</taxon>
    </lineage>
</organism>
<dbReference type="AlphaFoldDB" id="A0A5N7BAW6"/>
<dbReference type="EMBL" id="ML736201">
    <property type="protein sequence ID" value="KAE8378906.1"/>
    <property type="molecule type" value="Genomic_DNA"/>
</dbReference>
<keyword evidence="1" id="KW-0812">Transmembrane</keyword>
<accession>A0A5N7BAW6</accession>
<evidence type="ECO:0000256" key="1">
    <source>
        <dbReference type="SAM" id="Phobius"/>
    </source>
</evidence>
<name>A0A5N7BAW6_9EURO</name>
<keyword evidence="1" id="KW-1133">Transmembrane helix</keyword>
<gene>
    <name evidence="2" type="ORF">BDV26DRAFT_260507</name>
</gene>
<keyword evidence="1" id="KW-0472">Membrane</keyword>
<protein>
    <submittedName>
        <fullName evidence="2">Uncharacterized protein</fullName>
    </submittedName>
</protein>
<dbReference type="Proteomes" id="UP000326198">
    <property type="component" value="Unassembled WGS sequence"/>
</dbReference>
<evidence type="ECO:0000313" key="2">
    <source>
        <dbReference type="EMBL" id="KAE8378906.1"/>
    </source>
</evidence>
<proteinExistence type="predicted"/>
<evidence type="ECO:0000313" key="3">
    <source>
        <dbReference type="Proteomes" id="UP000326198"/>
    </source>
</evidence>
<feature type="transmembrane region" description="Helical" evidence="1">
    <location>
        <begin position="21"/>
        <end position="43"/>
    </location>
</feature>
<keyword evidence="3" id="KW-1185">Reference proteome</keyword>
<reference evidence="2 3" key="1">
    <citation type="submission" date="2019-04" db="EMBL/GenBank/DDBJ databases">
        <title>Friends and foes A comparative genomics studyof 23 Aspergillus species from section Flavi.</title>
        <authorList>
            <consortium name="DOE Joint Genome Institute"/>
            <person name="Kjaerbolling I."/>
            <person name="Vesth T."/>
            <person name="Frisvad J.C."/>
            <person name="Nybo J.L."/>
            <person name="Theobald S."/>
            <person name="Kildgaard S."/>
            <person name="Isbrandt T."/>
            <person name="Kuo A."/>
            <person name="Sato A."/>
            <person name="Lyhne E.K."/>
            <person name="Kogle M.E."/>
            <person name="Wiebenga A."/>
            <person name="Kun R.S."/>
            <person name="Lubbers R.J."/>
            <person name="Makela M.R."/>
            <person name="Barry K."/>
            <person name="Chovatia M."/>
            <person name="Clum A."/>
            <person name="Daum C."/>
            <person name="Haridas S."/>
            <person name="He G."/>
            <person name="LaButti K."/>
            <person name="Lipzen A."/>
            <person name="Mondo S."/>
            <person name="Riley R."/>
            <person name="Salamov A."/>
            <person name="Simmons B.A."/>
            <person name="Magnuson J.K."/>
            <person name="Henrissat B."/>
            <person name="Mortensen U.H."/>
            <person name="Larsen T.O."/>
            <person name="Devries R.P."/>
            <person name="Grigoriev I.V."/>
            <person name="Machida M."/>
            <person name="Baker S.E."/>
            <person name="Andersen M.R."/>
        </authorList>
    </citation>
    <scope>NUCLEOTIDE SEQUENCE [LARGE SCALE GENOMIC DNA]</scope>
    <source>
        <strain evidence="2 3">IBT 29228</strain>
    </source>
</reference>
<sequence length="115" mass="13325">MEMMKNGSLSADRFRYYRFTIVLYWGLVLIHLFNMSFTAKIGASLPFLPLSFFFRCSEFSLLEGGIKRDEGGKGRERGRGNDHRRISLGFRVEAMARHPGRTFLEWCQVYSSPCT</sequence>